<dbReference type="InterPro" id="IPR027417">
    <property type="entry name" value="P-loop_NTPase"/>
</dbReference>
<gene>
    <name evidence="1" type="ORF">EQG66_13985</name>
</gene>
<dbReference type="InterPro" id="IPR050678">
    <property type="entry name" value="DNA_Partitioning_ATPase"/>
</dbReference>
<sequence length="237" mass="26052">MQSESPMPVITVGSSKGGCGKTTTVLALASEIRSAGSEVCIIDADDQLSAYNWYQKWQAKDGITVIDASNLNRDIDIRAHIKDAAAKYPFVIVDPAGMRSQRMQWAASLSDMWIIPQKATSLDAAATANLLDVDMEAIVEMRGGRPIPHRILFTMTNPLIMSKNERHVVNATRNKAPVFDAELRQYDAYAAMDLYGLTLEEVAEQGVANAQKPRAYAAEILHQAIEDIKASEAEERK</sequence>
<dbReference type="Gene3D" id="3.40.50.300">
    <property type="entry name" value="P-loop containing nucleotide triphosphate hydrolases"/>
    <property type="match status" value="1"/>
</dbReference>
<dbReference type="PANTHER" id="PTHR13696">
    <property type="entry name" value="P-LOOP CONTAINING NUCLEOSIDE TRIPHOSPHATE HYDROLASE"/>
    <property type="match status" value="1"/>
</dbReference>
<keyword evidence="2" id="KW-1185">Reference proteome</keyword>
<dbReference type="OrthoDB" id="113462at2"/>
<dbReference type="PIRSF" id="PIRSF009320">
    <property type="entry name" value="Nuc_binding_HP_1000"/>
    <property type="match status" value="1"/>
</dbReference>
<dbReference type="Pfam" id="PF07015">
    <property type="entry name" value="VirC1"/>
    <property type="match status" value="1"/>
</dbReference>
<proteinExistence type="predicted"/>
<name>A0A4Q1KDU4_9SPHN</name>
<organism evidence="1 2">
    <name type="scientific">Sphingobium fluviale</name>
    <dbReference type="NCBI Taxonomy" id="2506423"/>
    <lineage>
        <taxon>Bacteria</taxon>
        <taxon>Pseudomonadati</taxon>
        <taxon>Pseudomonadota</taxon>
        <taxon>Alphaproteobacteria</taxon>
        <taxon>Sphingomonadales</taxon>
        <taxon>Sphingomonadaceae</taxon>
        <taxon>Sphingobium</taxon>
    </lineage>
</organism>
<evidence type="ECO:0000313" key="2">
    <source>
        <dbReference type="Proteomes" id="UP000290958"/>
    </source>
</evidence>
<comment type="caution">
    <text evidence="1">The sequence shown here is derived from an EMBL/GenBank/DDBJ whole genome shotgun (WGS) entry which is preliminary data.</text>
</comment>
<dbReference type="InterPro" id="IPR009744">
    <property type="entry name" value="VirC1"/>
</dbReference>
<protein>
    <submittedName>
        <fullName evidence="1">ParA family protein</fullName>
    </submittedName>
</protein>
<accession>A0A4Q1KDU4</accession>
<reference evidence="2" key="1">
    <citation type="submission" date="2019-01" db="EMBL/GenBank/DDBJ databases">
        <title>Cytophagaceae bacterium strain CAR-16.</title>
        <authorList>
            <person name="Chen W.-M."/>
        </authorList>
    </citation>
    <scope>NUCLEOTIDE SEQUENCE [LARGE SCALE GENOMIC DNA]</scope>
    <source>
        <strain evidence="2">CHR27</strain>
    </source>
</reference>
<dbReference type="Proteomes" id="UP000290958">
    <property type="component" value="Unassembled WGS sequence"/>
</dbReference>
<evidence type="ECO:0000313" key="1">
    <source>
        <dbReference type="EMBL" id="RXR25538.1"/>
    </source>
</evidence>
<dbReference type="SUPFAM" id="SSF52540">
    <property type="entry name" value="P-loop containing nucleoside triphosphate hydrolases"/>
    <property type="match status" value="1"/>
</dbReference>
<dbReference type="PANTHER" id="PTHR13696:SF96">
    <property type="entry name" value="COBQ_COBB_MIND_PARA NUCLEOTIDE BINDING DOMAIN-CONTAINING PROTEIN"/>
    <property type="match status" value="1"/>
</dbReference>
<dbReference type="AlphaFoldDB" id="A0A4Q1KDU4"/>
<dbReference type="EMBL" id="SBKP01000020">
    <property type="protein sequence ID" value="RXR25538.1"/>
    <property type="molecule type" value="Genomic_DNA"/>
</dbReference>
<dbReference type="CDD" id="cd02042">
    <property type="entry name" value="ParAB_family"/>
    <property type="match status" value="1"/>
</dbReference>